<evidence type="ECO:0000256" key="1">
    <source>
        <dbReference type="SAM" id="MobiDB-lite"/>
    </source>
</evidence>
<keyword evidence="3" id="KW-1185">Reference proteome</keyword>
<organism evidence="2 3">
    <name type="scientific">Entomortierella parvispora</name>
    <dbReference type="NCBI Taxonomy" id="205924"/>
    <lineage>
        <taxon>Eukaryota</taxon>
        <taxon>Fungi</taxon>
        <taxon>Fungi incertae sedis</taxon>
        <taxon>Mucoromycota</taxon>
        <taxon>Mortierellomycotina</taxon>
        <taxon>Mortierellomycetes</taxon>
        <taxon>Mortierellales</taxon>
        <taxon>Mortierellaceae</taxon>
        <taxon>Entomortierella</taxon>
    </lineage>
</organism>
<evidence type="ECO:0000313" key="2">
    <source>
        <dbReference type="EMBL" id="GJJ75629.1"/>
    </source>
</evidence>
<accession>A0A9P3HFB2</accession>
<gene>
    <name evidence="2" type="ORF">EMPS_07987</name>
</gene>
<feature type="compositionally biased region" description="Low complexity" evidence="1">
    <location>
        <begin position="195"/>
        <end position="210"/>
    </location>
</feature>
<dbReference type="AlphaFoldDB" id="A0A9P3HFB2"/>
<protein>
    <submittedName>
        <fullName evidence="2">Uncharacterized protein</fullName>
    </submittedName>
</protein>
<feature type="region of interest" description="Disordered" evidence="1">
    <location>
        <begin position="180"/>
        <end position="220"/>
    </location>
</feature>
<sequence length="220" mass="24859">MADVEMEDIIIPPRQLSNRQMAALVSLWKLSHYRQAPWSTWSILYSQRRPKNRSRSPMICFDTKTYELLRKQQDEQLKAKQLHQHQIWQHVQDRLAEQNKALEKELAKADGKKVSSTKAVNGTTDAAASAAASAAVKRSIKWNLEKNITKRFDKNLPITLVPIPAVDTRPVKSALKVRTHHTIHNPHHKNGVKGSPSSDTKKSATASTPAKGRKQASDFF</sequence>
<reference evidence="2" key="1">
    <citation type="submission" date="2021-11" db="EMBL/GenBank/DDBJ databases">
        <authorList>
            <person name="Herlambang A."/>
            <person name="Guo Y."/>
            <person name="Takashima Y."/>
            <person name="Nishizawa T."/>
        </authorList>
    </citation>
    <scope>NUCLEOTIDE SEQUENCE</scope>
    <source>
        <strain evidence="2">E1425</strain>
    </source>
</reference>
<reference evidence="2" key="2">
    <citation type="journal article" date="2022" name="Microbiol. Resour. Announc.">
        <title>Whole-Genome Sequence of Entomortierella parvispora E1425, a Mucoromycotan Fungus Associated with Burkholderiaceae-Related Endosymbiotic Bacteria.</title>
        <authorList>
            <person name="Herlambang A."/>
            <person name="Guo Y."/>
            <person name="Takashima Y."/>
            <person name="Narisawa K."/>
            <person name="Ohta H."/>
            <person name="Nishizawa T."/>
        </authorList>
    </citation>
    <scope>NUCLEOTIDE SEQUENCE</scope>
    <source>
        <strain evidence="2">E1425</strain>
    </source>
</reference>
<evidence type="ECO:0000313" key="3">
    <source>
        <dbReference type="Proteomes" id="UP000827284"/>
    </source>
</evidence>
<feature type="compositionally biased region" description="Basic residues" evidence="1">
    <location>
        <begin position="180"/>
        <end position="191"/>
    </location>
</feature>
<dbReference type="OrthoDB" id="2422730at2759"/>
<proteinExistence type="predicted"/>
<dbReference type="EMBL" id="BQFW01000011">
    <property type="protein sequence ID" value="GJJ75629.1"/>
    <property type="molecule type" value="Genomic_DNA"/>
</dbReference>
<name>A0A9P3HFB2_9FUNG</name>
<comment type="caution">
    <text evidence="2">The sequence shown here is derived from an EMBL/GenBank/DDBJ whole genome shotgun (WGS) entry which is preliminary data.</text>
</comment>
<dbReference type="Proteomes" id="UP000827284">
    <property type="component" value="Unassembled WGS sequence"/>
</dbReference>